<protein>
    <submittedName>
        <fullName evidence="2">Rhodanese-like domain-containing protein</fullName>
    </submittedName>
</protein>
<feature type="domain" description="Rhodanese" evidence="1">
    <location>
        <begin position="24"/>
        <end position="109"/>
    </location>
</feature>
<dbReference type="RefSeq" id="WP_255926571.1">
    <property type="nucleotide sequence ID" value="NZ_JANFNH010000007.1"/>
</dbReference>
<dbReference type="Gene3D" id="3.40.250.10">
    <property type="entry name" value="Rhodanese-like domain"/>
    <property type="match status" value="1"/>
</dbReference>
<dbReference type="InterPro" id="IPR036873">
    <property type="entry name" value="Rhodanese-like_dom_sf"/>
</dbReference>
<sequence length="118" mass="12319">MTWGVAVLDALREVDPLEARGLVGSGAAVLLDVREDDEWAAGHAPEAVHLALSAADFTWLTGDQLLVVVCRSGRRSASAVERLRAAGRTACNLRGGMQAWARAGLPVTCTGGRPGTVI</sequence>
<dbReference type="PROSITE" id="PS50206">
    <property type="entry name" value="RHODANESE_3"/>
    <property type="match status" value="1"/>
</dbReference>
<keyword evidence="3" id="KW-1185">Reference proteome</keyword>
<accession>A0ABT1PAM0</accession>
<reference evidence="2 3" key="1">
    <citation type="submission" date="2022-06" db="EMBL/GenBank/DDBJ databases">
        <title>Draft genome sequence of type strain Streptomyces rubrisoli DSM 42083.</title>
        <authorList>
            <person name="Duangmal K."/>
            <person name="Klaysubun C."/>
        </authorList>
    </citation>
    <scope>NUCLEOTIDE SEQUENCE [LARGE SCALE GENOMIC DNA]</scope>
    <source>
        <strain evidence="2 3">DSM 42083</strain>
    </source>
</reference>
<dbReference type="SUPFAM" id="SSF52821">
    <property type="entry name" value="Rhodanese/Cell cycle control phosphatase"/>
    <property type="match status" value="1"/>
</dbReference>
<dbReference type="PANTHER" id="PTHR43031:SF1">
    <property type="entry name" value="PYRIDINE NUCLEOTIDE-DISULPHIDE OXIDOREDUCTASE"/>
    <property type="match status" value="1"/>
</dbReference>
<dbReference type="CDD" id="cd00158">
    <property type="entry name" value="RHOD"/>
    <property type="match status" value="1"/>
</dbReference>
<evidence type="ECO:0000259" key="1">
    <source>
        <dbReference type="PROSITE" id="PS50206"/>
    </source>
</evidence>
<proteinExistence type="predicted"/>
<evidence type="ECO:0000313" key="3">
    <source>
        <dbReference type="Proteomes" id="UP001206206"/>
    </source>
</evidence>
<dbReference type="PANTHER" id="PTHR43031">
    <property type="entry name" value="FAD-DEPENDENT OXIDOREDUCTASE"/>
    <property type="match status" value="1"/>
</dbReference>
<dbReference type="SMART" id="SM00450">
    <property type="entry name" value="RHOD"/>
    <property type="match status" value="1"/>
</dbReference>
<dbReference type="InterPro" id="IPR050229">
    <property type="entry name" value="GlpE_sulfurtransferase"/>
</dbReference>
<dbReference type="EMBL" id="JANFNH010000007">
    <property type="protein sequence ID" value="MCQ4042416.1"/>
    <property type="molecule type" value="Genomic_DNA"/>
</dbReference>
<evidence type="ECO:0000313" key="2">
    <source>
        <dbReference type="EMBL" id="MCQ4042416.1"/>
    </source>
</evidence>
<comment type="caution">
    <text evidence="2">The sequence shown here is derived from an EMBL/GenBank/DDBJ whole genome shotgun (WGS) entry which is preliminary data.</text>
</comment>
<dbReference type="InterPro" id="IPR001763">
    <property type="entry name" value="Rhodanese-like_dom"/>
</dbReference>
<dbReference type="Proteomes" id="UP001206206">
    <property type="component" value="Unassembled WGS sequence"/>
</dbReference>
<name>A0ABT1PAM0_9ACTN</name>
<organism evidence="2 3">
    <name type="scientific">Streptantibioticus rubrisoli</name>
    <dbReference type="NCBI Taxonomy" id="1387313"/>
    <lineage>
        <taxon>Bacteria</taxon>
        <taxon>Bacillati</taxon>
        <taxon>Actinomycetota</taxon>
        <taxon>Actinomycetes</taxon>
        <taxon>Kitasatosporales</taxon>
        <taxon>Streptomycetaceae</taxon>
        <taxon>Streptantibioticus</taxon>
    </lineage>
</organism>
<dbReference type="Pfam" id="PF00581">
    <property type="entry name" value="Rhodanese"/>
    <property type="match status" value="1"/>
</dbReference>
<gene>
    <name evidence="2" type="ORF">NON19_10295</name>
</gene>